<dbReference type="InterPro" id="IPR013094">
    <property type="entry name" value="AB_hydrolase_3"/>
</dbReference>
<proteinExistence type="inferred from homology"/>
<dbReference type="HOGENOM" id="CLU_012494_6_4_11"/>
<evidence type="ECO:0000256" key="2">
    <source>
        <dbReference type="ARBA" id="ARBA00022801"/>
    </source>
</evidence>
<accession>C8XBP4</accession>
<sequence length="355" mass="37191">MRSTLALEQAIRLVFGTLPPAAREKLAGPPVVVDGARLDPDLQLLLRLERMSSAGTPAAAVDRRREHLDVATALVGGPPPAGVDTRALIIDRAGDGPALPARLYEPAGLPAGSPLLVYLHGGGWVTGSLNSHDTVCRFLAVTAQLRVLAVAYRLAPEHRFPAAVIDAVDGLRFARARAASLGADPGAIALGGDSAGANLAAVAAHLAVRGGEPGPDRLLLFYPPCAVIGRTASREQFGEGFLLTDADIVWFRDHYLPSTSAYDDPRASILLADDLTGMPPTQLITAGFDPLRDEGEQFGERLARAGVPVLLRREPDLVHGFVNMIGLSARSRAAVAEAAQDLRKAFAADTVGPGS</sequence>
<keyword evidence="5" id="KW-1185">Reference proteome</keyword>
<dbReference type="Proteomes" id="UP000002218">
    <property type="component" value="Chromosome"/>
</dbReference>
<dbReference type="PANTHER" id="PTHR48081:SF8">
    <property type="entry name" value="ALPHA_BETA HYDROLASE FOLD-3 DOMAIN-CONTAINING PROTEIN-RELATED"/>
    <property type="match status" value="1"/>
</dbReference>
<protein>
    <submittedName>
        <fullName evidence="4">Alpha/beta hydrolase fold-3 domain protein</fullName>
    </submittedName>
</protein>
<dbReference type="PANTHER" id="PTHR48081">
    <property type="entry name" value="AB HYDROLASE SUPERFAMILY PROTEIN C4A8.06C"/>
    <property type="match status" value="1"/>
</dbReference>
<name>C8XBP4_NAKMY</name>
<dbReference type="Pfam" id="PF07859">
    <property type="entry name" value="Abhydrolase_3"/>
    <property type="match status" value="1"/>
</dbReference>
<dbReference type="KEGG" id="nml:Namu_3064"/>
<dbReference type="PROSITE" id="PS01173">
    <property type="entry name" value="LIPASE_GDXG_HIS"/>
    <property type="match status" value="1"/>
</dbReference>
<feature type="domain" description="Alpha/beta hydrolase fold-3" evidence="3">
    <location>
        <begin position="116"/>
        <end position="322"/>
    </location>
</feature>
<comment type="similarity">
    <text evidence="1">Belongs to the 'GDXG' lipolytic enzyme family.</text>
</comment>
<dbReference type="eggNOG" id="COG0657">
    <property type="taxonomic scope" value="Bacteria"/>
</dbReference>
<dbReference type="RefSeq" id="WP_015748266.1">
    <property type="nucleotide sequence ID" value="NC_013235.1"/>
</dbReference>
<dbReference type="InterPro" id="IPR050300">
    <property type="entry name" value="GDXG_lipolytic_enzyme"/>
</dbReference>
<dbReference type="EMBL" id="CP001737">
    <property type="protein sequence ID" value="ACV79398.1"/>
    <property type="molecule type" value="Genomic_DNA"/>
</dbReference>
<reference evidence="4 5" key="2">
    <citation type="journal article" date="2010" name="Stand. Genomic Sci.">
        <title>Complete genome sequence of Nakamurella multipartita type strain (Y-104).</title>
        <authorList>
            <person name="Tice H."/>
            <person name="Mayilraj S."/>
            <person name="Sims D."/>
            <person name="Lapidus A."/>
            <person name="Nolan M."/>
            <person name="Lucas S."/>
            <person name="Glavina Del Rio T."/>
            <person name="Copeland A."/>
            <person name="Cheng J.F."/>
            <person name="Meincke L."/>
            <person name="Bruce D."/>
            <person name="Goodwin L."/>
            <person name="Pitluck S."/>
            <person name="Ivanova N."/>
            <person name="Mavromatis K."/>
            <person name="Ovchinnikova G."/>
            <person name="Pati A."/>
            <person name="Chen A."/>
            <person name="Palaniappan K."/>
            <person name="Land M."/>
            <person name="Hauser L."/>
            <person name="Chang Y.J."/>
            <person name="Jeffries C.D."/>
            <person name="Detter J.C."/>
            <person name="Brettin T."/>
            <person name="Rohde M."/>
            <person name="Goker M."/>
            <person name="Bristow J."/>
            <person name="Eisen J.A."/>
            <person name="Markowitz V."/>
            <person name="Hugenholtz P."/>
            <person name="Kyrpides N.C."/>
            <person name="Klenk H.P."/>
            <person name="Chen F."/>
        </authorList>
    </citation>
    <scope>NUCLEOTIDE SEQUENCE [LARGE SCALE GENOMIC DNA]</scope>
    <source>
        <strain evidence="5">ATCC 700099 / DSM 44233 / CIP 104796 / JCM 9543 / NBRC 105858 / Y-104</strain>
    </source>
</reference>
<dbReference type="Gene3D" id="3.40.50.1820">
    <property type="entry name" value="alpha/beta hydrolase"/>
    <property type="match status" value="1"/>
</dbReference>
<dbReference type="STRING" id="479431.Namu_3064"/>
<reference evidence="5" key="1">
    <citation type="submission" date="2009-09" db="EMBL/GenBank/DDBJ databases">
        <title>The complete genome of Nakamurella multipartita DSM 44233.</title>
        <authorList>
            <consortium name="US DOE Joint Genome Institute (JGI-PGF)"/>
            <person name="Lucas S."/>
            <person name="Copeland A."/>
            <person name="Lapidus A."/>
            <person name="Glavina del Rio T."/>
            <person name="Dalin E."/>
            <person name="Tice H."/>
            <person name="Bruce D."/>
            <person name="Goodwin L."/>
            <person name="Pitluck S."/>
            <person name="Kyrpides N."/>
            <person name="Mavromatis K."/>
            <person name="Ivanova N."/>
            <person name="Ovchinnikova G."/>
            <person name="Sims D."/>
            <person name="Meincke L."/>
            <person name="Brettin T."/>
            <person name="Detter J.C."/>
            <person name="Han C."/>
            <person name="Larimer F."/>
            <person name="Land M."/>
            <person name="Hauser L."/>
            <person name="Markowitz V."/>
            <person name="Cheng J.-F."/>
            <person name="Hugenholtz P."/>
            <person name="Woyke T."/>
            <person name="Wu D."/>
            <person name="Klenk H.-P."/>
            <person name="Eisen J.A."/>
        </authorList>
    </citation>
    <scope>NUCLEOTIDE SEQUENCE [LARGE SCALE GENOMIC DNA]</scope>
    <source>
        <strain evidence="5">ATCC 700099 / DSM 44233 / CIP 104796 / JCM 9543 / NBRC 105858 / Y-104</strain>
    </source>
</reference>
<dbReference type="AlphaFoldDB" id="C8XBP4"/>
<organism evidence="4 5">
    <name type="scientific">Nakamurella multipartita (strain ATCC 700099 / DSM 44233 / CIP 104796 / JCM 9543 / NBRC 105858 / Y-104)</name>
    <name type="common">Microsphaera multipartita</name>
    <dbReference type="NCBI Taxonomy" id="479431"/>
    <lineage>
        <taxon>Bacteria</taxon>
        <taxon>Bacillati</taxon>
        <taxon>Actinomycetota</taxon>
        <taxon>Actinomycetes</taxon>
        <taxon>Nakamurellales</taxon>
        <taxon>Nakamurellaceae</taxon>
        <taxon>Nakamurella</taxon>
    </lineage>
</organism>
<dbReference type="InterPro" id="IPR002168">
    <property type="entry name" value="Lipase_GDXG_HIS_AS"/>
</dbReference>
<evidence type="ECO:0000259" key="3">
    <source>
        <dbReference type="Pfam" id="PF07859"/>
    </source>
</evidence>
<evidence type="ECO:0000256" key="1">
    <source>
        <dbReference type="ARBA" id="ARBA00010515"/>
    </source>
</evidence>
<evidence type="ECO:0000313" key="4">
    <source>
        <dbReference type="EMBL" id="ACV79398.1"/>
    </source>
</evidence>
<dbReference type="InterPro" id="IPR029058">
    <property type="entry name" value="AB_hydrolase_fold"/>
</dbReference>
<gene>
    <name evidence="4" type="ordered locus">Namu_3064</name>
</gene>
<dbReference type="FunCoup" id="C8XBP4">
    <property type="interactions" value="33"/>
</dbReference>
<dbReference type="SUPFAM" id="SSF53474">
    <property type="entry name" value="alpha/beta-Hydrolases"/>
    <property type="match status" value="1"/>
</dbReference>
<dbReference type="GO" id="GO:0016787">
    <property type="term" value="F:hydrolase activity"/>
    <property type="evidence" value="ECO:0007669"/>
    <property type="project" value="UniProtKB-KW"/>
</dbReference>
<dbReference type="InParanoid" id="C8XBP4"/>
<evidence type="ECO:0000313" key="5">
    <source>
        <dbReference type="Proteomes" id="UP000002218"/>
    </source>
</evidence>
<keyword evidence="2 4" id="KW-0378">Hydrolase</keyword>